<dbReference type="KEGG" id="pgin:FRZ67_18970"/>
<dbReference type="Gene3D" id="3.10.450.50">
    <property type="match status" value="1"/>
</dbReference>
<dbReference type="AlphaFoldDB" id="A0A5B8VCN1"/>
<proteinExistence type="predicted"/>
<dbReference type="OrthoDB" id="333383at2"/>
<accession>A0A5B8VCN1</accession>
<dbReference type="SUPFAM" id="SSF54427">
    <property type="entry name" value="NTF2-like"/>
    <property type="match status" value="1"/>
</dbReference>
<dbReference type="Proteomes" id="UP000321533">
    <property type="component" value="Chromosome"/>
</dbReference>
<evidence type="ECO:0000313" key="3">
    <source>
        <dbReference type="Proteomes" id="UP000321533"/>
    </source>
</evidence>
<dbReference type="Pfam" id="PF12680">
    <property type="entry name" value="SnoaL_2"/>
    <property type="match status" value="1"/>
</dbReference>
<gene>
    <name evidence="2" type="ORF">FRZ67_18970</name>
</gene>
<evidence type="ECO:0000259" key="1">
    <source>
        <dbReference type="Pfam" id="PF12680"/>
    </source>
</evidence>
<reference evidence="2 3" key="1">
    <citation type="journal article" date="2016" name="Int. J. Syst. Evol. Microbiol.">
        <title>Panacibacter ginsenosidivorans gen. nov., sp. nov., with ginsenoside converting activity isolated from soil of a ginseng field.</title>
        <authorList>
            <person name="Siddiqi M.Z."/>
            <person name="Muhammad Shafi S."/>
            <person name="Choi K.D."/>
            <person name="Im W.T."/>
        </authorList>
    </citation>
    <scope>NUCLEOTIDE SEQUENCE [LARGE SCALE GENOMIC DNA]</scope>
    <source>
        <strain evidence="2 3">Gsoil1550</strain>
    </source>
</reference>
<sequence>MMNIETASAFVGQRIDAFNAHNLEQILDHYADDIEFYSPFIPLLKFNEEGVIRGKPGLRAYFEAGLAAYPELRFTLQQYYTGINTVVISYTSVNGRSAAETFQLNGQGKAVRVYCNYFPAIPVT</sequence>
<keyword evidence="3" id="KW-1185">Reference proteome</keyword>
<evidence type="ECO:0000313" key="2">
    <source>
        <dbReference type="EMBL" id="QEC69287.1"/>
    </source>
</evidence>
<dbReference type="EMBL" id="CP042435">
    <property type="protein sequence ID" value="QEC69287.1"/>
    <property type="molecule type" value="Genomic_DNA"/>
</dbReference>
<protein>
    <submittedName>
        <fullName evidence="2">Nuclear transport factor 2 family protein</fullName>
    </submittedName>
</protein>
<organism evidence="2 3">
    <name type="scientific">Panacibacter ginsenosidivorans</name>
    <dbReference type="NCBI Taxonomy" id="1813871"/>
    <lineage>
        <taxon>Bacteria</taxon>
        <taxon>Pseudomonadati</taxon>
        <taxon>Bacteroidota</taxon>
        <taxon>Chitinophagia</taxon>
        <taxon>Chitinophagales</taxon>
        <taxon>Chitinophagaceae</taxon>
        <taxon>Panacibacter</taxon>
    </lineage>
</organism>
<dbReference type="InterPro" id="IPR032710">
    <property type="entry name" value="NTF2-like_dom_sf"/>
</dbReference>
<dbReference type="InterPro" id="IPR037401">
    <property type="entry name" value="SnoaL-like"/>
</dbReference>
<name>A0A5B8VCN1_9BACT</name>
<dbReference type="RefSeq" id="WP_147192164.1">
    <property type="nucleotide sequence ID" value="NZ_CP042435.1"/>
</dbReference>
<feature type="domain" description="SnoaL-like" evidence="1">
    <location>
        <begin position="15"/>
        <end position="94"/>
    </location>
</feature>